<sequence>MPTTQETLALVQSLSAYLNSTLALVSQPSSSSSTSTTTTPPSLADVRNDLSLLLAESNKHLTAASLACKPPIALDALHGSLAKLEATFPKLRFALEHLAAGSSAQSSTRLARKLRWGAREALEAFAAHLAATAALLRAAPSAQRQKRDHVLVATKGVWAALERFDALPRTRLEAEREAWKDAMAMLDDCADEVKALAARDGAGGRGDEGGTDGDEGEREDDDEGEEDESPLTATERSRALLAAQLVRLARLLLAHLYQRTSPPPASTPPTTPPTPAVPAWTRPALLDAASAHASALSEAGDELAGVLEPGQDADEVADAVEELCDAAEELAAAMERALDEGGSGEGEREDEARAAAASEATDKEREWLAMWRRQRDNARDKLAGI</sequence>
<feature type="compositionally biased region" description="Pro residues" evidence="1">
    <location>
        <begin position="261"/>
        <end position="276"/>
    </location>
</feature>
<feature type="region of interest" description="Disordered" evidence="1">
    <location>
        <begin position="199"/>
        <end position="234"/>
    </location>
</feature>
<dbReference type="GO" id="GO:0005634">
    <property type="term" value="C:nucleus"/>
    <property type="evidence" value="ECO:0007669"/>
    <property type="project" value="TreeGrafter"/>
</dbReference>
<proteinExistence type="predicted"/>
<gene>
    <name evidence="3" type="ORF">RHOBADRAFT_55256</name>
</gene>
<dbReference type="PANTHER" id="PTHR15492">
    <property type="entry name" value="CYCLIN D1-BINDING PROTEIN 1"/>
    <property type="match status" value="1"/>
</dbReference>
<feature type="region of interest" description="Disordered" evidence="1">
    <location>
        <begin position="337"/>
        <end position="365"/>
    </location>
</feature>
<dbReference type="GeneID" id="28978201"/>
<dbReference type="Pfam" id="PF13324">
    <property type="entry name" value="GCIP_N"/>
    <property type="match status" value="1"/>
</dbReference>
<dbReference type="STRING" id="578459.A0A0P9GZZ5"/>
<keyword evidence="4" id="KW-1185">Reference proteome</keyword>
<dbReference type="InterPro" id="IPR049317">
    <property type="entry name" value="GCIP-like_N"/>
</dbReference>
<evidence type="ECO:0000256" key="1">
    <source>
        <dbReference type="SAM" id="MobiDB-lite"/>
    </source>
</evidence>
<feature type="domain" description="Cyclin-D1-binding protein 1-like N-terminal" evidence="2">
    <location>
        <begin position="58"/>
        <end position="196"/>
    </location>
</feature>
<feature type="compositionally biased region" description="Acidic residues" evidence="1">
    <location>
        <begin position="209"/>
        <end position="229"/>
    </location>
</feature>
<evidence type="ECO:0000313" key="3">
    <source>
        <dbReference type="EMBL" id="KPV73014.1"/>
    </source>
</evidence>
<evidence type="ECO:0000259" key="2">
    <source>
        <dbReference type="Pfam" id="PF13324"/>
    </source>
</evidence>
<accession>A0A0P9GZZ5</accession>
<dbReference type="Gene3D" id="1.20.1410.10">
    <property type="entry name" value="I/LWEQ domain"/>
    <property type="match status" value="1"/>
</dbReference>
<dbReference type="Proteomes" id="UP000053890">
    <property type="component" value="Unassembled WGS sequence"/>
</dbReference>
<name>A0A0P9GZZ5_RHOGW</name>
<dbReference type="OrthoDB" id="41588at2759"/>
<dbReference type="EMBL" id="KQ474084">
    <property type="protein sequence ID" value="KPV73014.1"/>
    <property type="molecule type" value="Genomic_DNA"/>
</dbReference>
<protein>
    <recommendedName>
        <fullName evidence="2">Cyclin-D1-binding protein 1-like N-terminal domain-containing protein</fullName>
    </recommendedName>
</protein>
<dbReference type="PANTHER" id="PTHR15492:SF1">
    <property type="entry name" value="CYCLIN-D1-BINDING PROTEIN 1"/>
    <property type="match status" value="1"/>
</dbReference>
<reference evidence="3 4" key="1">
    <citation type="journal article" date="2015" name="Front. Microbiol.">
        <title>Genome sequence of the plant growth promoting endophytic yeast Rhodotorula graminis WP1.</title>
        <authorList>
            <person name="Firrincieli A."/>
            <person name="Otillar R."/>
            <person name="Salamov A."/>
            <person name="Schmutz J."/>
            <person name="Khan Z."/>
            <person name="Redman R.S."/>
            <person name="Fleck N.D."/>
            <person name="Lindquist E."/>
            <person name="Grigoriev I.V."/>
            <person name="Doty S.L."/>
        </authorList>
    </citation>
    <scope>NUCLEOTIDE SEQUENCE [LARGE SCALE GENOMIC DNA]</scope>
    <source>
        <strain evidence="3 4">WP1</strain>
    </source>
</reference>
<dbReference type="InterPro" id="IPR026907">
    <property type="entry name" value="GCIP-like"/>
</dbReference>
<evidence type="ECO:0000313" key="4">
    <source>
        <dbReference type="Proteomes" id="UP000053890"/>
    </source>
</evidence>
<dbReference type="RefSeq" id="XP_018269063.1">
    <property type="nucleotide sequence ID" value="XM_018417753.1"/>
</dbReference>
<organism evidence="3 4">
    <name type="scientific">Rhodotorula graminis (strain WP1)</name>
    <dbReference type="NCBI Taxonomy" id="578459"/>
    <lineage>
        <taxon>Eukaryota</taxon>
        <taxon>Fungi</taxon>
        <taxon>Dikarya</taxon>
        <taxon>Basidiomycota</taxon>
        <taxon>Pucciniomycotina</taxon>
        <taxon>Microbotryomycetes</taxon>
        <taxon>Sporidiobolales</taxon>
        <taxon>Sporidiobolaceae</taxon>
        <taxon>Rhodotorula</taxon>
    </lineage>
</organism>
<feature type="region of interest" description="Disordered" evidence="1">
    <location>
        <begin position="259"/>
        <end position="279"/>
    </location>
</feature>
<dbReference type="OMA" id="HEMDELG"/>
<dbReference type="AlphaFoldDB" id="A0A0P9GZZ5"/>